<proteinExistence type="predicted"/>
<evidence type="ECO:0000313" key="2">
    <source>
        <dbReference type="EMBL" id="CAE8672437.1"/>
    </source>
</evidence>
<feature type="region of interest" description="Disordered" evidence="1">
    <location>
        <begin position="108"/>
        <end position="136"/>
    </location>
</feature>
<feature type="compositionally biased region" description="Polar residues" evidence="1">
    <location>
        <begin position="111"/>
        <end position="122"/>
    </location>
</feature>
<feature type="non-terminal residue" evidence="2">
    <location>
        <position position="426"/>
    </location>
</feature>
<feature type="compositionally biased region" description="Basic and acidic residues" evidence="1">
    <location>
        <begin position="14"/>
        <end position="33"/>
    </location>
</feature>
<evidence type="ECO:0000313" key="3">
    <source>
        <dbReference type="Proteomes" id="UP000626109"/>
    </source>
</evidence>
<protein>
    <submittedName>
        <fullName evidence="2">Uncharacterized protein</fullName>
    </submittedName>
</protein>
<dbReference type="EMBL" id="CAJNNW010024438">
    <property type="protein sequence ID" value="CAE8672437.1"/>
    <property type="molecule type" value="Genomic_DNA"/>
</dbReference>
<dbReference type="AlphaFoldDB" id="A0A813JB39"/>
<gene>
    <name evidence="2" type="ORF">PGLA2088_LOCUS18069</name>
</gene>
<sequence length="426" mass="46863">MTSGSQMSAEEEEALRQMQEESGAHLPDRRSEGDPEWMANGAQIELFGLQAAKALNGQRAEIIGFDDEVRRYRVRLHDDGAVKVVAKKNLRLLPPPQPQAETAVQAYGNGASDSRGSLQLGPQSRPAPPTRDVVGRTTQRVEQEIAVMVQRCQARARGGAAEADTDICDAFLRINTSVEIFEEVLKMYQTENGNDEDRSKAWLTQFPRDRSLAPDCIGMYLTWMVYIVHEIADVVRYFAHQSRSAWQQDEWNLTQHSIRKHGLLGTLKNEAFEAPTVALIAAVASFVIAARVPDCKLQQLAKTWLILVGKPVPLWNPFNPFGPGISVHIVRNVVAISGLRIFSAPCQVGLARFAAMLGLRLPQGLQKFVGDFIASIGAAIFSAPLNQLYNFVVTSPETFSEAGVQLKAGVCYLGGIYFTRSLDGAI</sequence>
<dbReference type="Proteomes" id="UP000626109">
    <property type="component" value="Unassembled WGS sequence"/>
</dbReference>
<accession>A0A813JB39</accession>
<evidence type="ECO:0000256" key="1">
    <source>
        <dbReference type="SAM" id="MobiDB-lite"/>
    </source>
</evidence>
<reference evidence="2" key="1">
    <citation type="submission" date="2021-02" db="EMBL/GenBank/DDBJ databases">
        <authorList>
            <person name="Dougan E. K."/>
            <person name="Rhodes N."/>
            <person name="Thang M."/>
            <person name="Chan C."/>
        </authorList>
    </citation>
    <scope>NUCLEOTIDE SEQUENCE</scope>
</reference>
<organism evidence="2 3">
    <name type="scientific">Polarella glacialis</name>
    <name type="common">Dinoflagellate</name>
    <dbReference type="NCBI Taxonomy" id="89957"/>
    <lineage>
        <taxon>Eukaryota</taxon>
        <taxon>Sar</taxon>
        <taxon>Alveolata</taxon>
        <taxon>Dinophyceae</taxon>
        <taxon>Suessiales</taxon>
        <taxon>Suessiaceae</taxon>
        <taxon>Polarella</taxon>
    </lineage>
</organism>
<comment type="caution">
    <text evidence="2">The sequence shown here is derived from an EMBL/GenBank/DDBJ whole genome shotgun (WGS) entry which is preliminary data.</text>
</comment>
<feature type="region of interest" description="Disordered" evidence="1">
    <location>
        <begin position="1"/>
        <end position="36"/>
    </location>
</feature>
<name>A0A813JB39_POLGL</name>